<dbReference type="InterPro" id="IPR035906">
    <property type="entry name" value="MetI-like_sf"/>
</dbReference>
<dbReference type="GO" id="GO:0005886">
    <property type="term" value="C:plasma membrane"/>
    <property type="evidence" value="ECO:0007669"/>
    <property type="project" value="UniProtKB-SubCell"/>
</dbReference>
<feature type="transmembrane region" description="Helical" evidence="7">
    <location>
        <begin position="142"/>
        <end position="160"/>
    </location>
</feature>
<evidence type="ECO:0000256" key="4">
    <source>
        <dbReference type="ARBA" id="ARBA00022692"/>
    </source>
</evidence>
<evidence type="ECO:0000313" key="9">
    <source>
        <dbReference type="EMBL" id="MXY93301.1"/>
    </source>
</evidence>
<feature type="transmembrane region" description="Helical" evidence="7">
    <location>
        <begin position="233"/>
        <end position="257"/>
    </location>
</feature>
<evidence type="ECO:0000256" key="7">
    <source>
        <dbReference type="RuleBase" id="RU363032"/>
    </source>
</evidence>
<comment type="subcellular location">
    <subcellularLocation>
        <location evidence="1 7">Cell membrane</location>
        <topology evidence="1 7">Multi-pass membrane protein</topology>
    </subcellularLocation>
</comment>
<feature type="transmembrane region" description="Helical" evidence="7">
    <location>
        <begin position="37"/>
        <end position="56"/>
    </location>
</feature>
<dbReference type="CDD" id="cd06261">
    <property type="entry name" value="TM_PBP2"/>
    <property type="match status" value="1"/>
</dbReference>
<dbReference type="PANTHER" id="PTHR43227:SF11">
    <property type="entry name" value="BLL4140 PROTEIN"/>
    <property type="match status" value="1"/>
</dbReference>
<dbReference type="PROSITE" id="PS50928">
    <property type="entry name" value="ABC_TM1"/>
    <property type="match status" value="1"/>
</dbReference>
<feature type="domain" description="ABC transmembrane type-1" evidence="8">
    <location>
        <begin position="98"/>
        <end position="314"/>
    </location>
</feature>
<evidence type="ECO:0000256" key="5">
    <source>
        <dbReference type="ARBA" id="ARBA00022989"/>
    </source>
</evidence>
<dbReference type="Pfam" id="PF00528">
    <property type="entry name" value="BPD_transp_1"/>
    <property type="match status" value="1"/>
</dbReference>
<evidence type="ECO:0000256" key="1">
    <source>
        <dbReference type="ARBA" id="ARBA00004651"/>
    </source>
</evidence>
<dbReference type="AlphaFoldDB" id="A0A6B0YSP3"/>
<feature type="transmembrane region" description="Helical" evidence="7">
    <location>
        <begin position="102"/>
        <end position="122"/>
    </location>
</feature>
<comment type="similarity">
    <text evidence="7">Belongs to the binding-protein-dependent transport system permease family.</text>
</comment>
<proteinExistence type="inferred from homology"/>
<name>A0A6B0YSP3_9CHLR</name>
<accession>A0A6B0YSP3</accession>
<evidence type="ECO:0000256" key="2">
    <source>
        <dbReference type="ARBA" id="ARBA00022448"/>
    </source>
</evidence>
<dbReference type="PANTHER" id="PTHR43227">
    <property type="entry name" value="BLL4140 PROTEIN"/>
    <property type="match status" value="1"/>
</dbReference>
<evidence type="ECO:0000256" key="3">
    <source>
        <dbReference type="ARBA" id="ARBA00022475"/>
    </source>
</evidence>
<dbReference type="SUPFAM" id="SSF161098">
    <property type="entry name" value="MetI-like"/>
    <property type="match status" value="1"/>
</dbReference>
<feature type="transmembrane region" description="Helical" evidence="7">
    <location>
        <begin position="293"/>
        <end position="318"/>
    </location>
</feature>
<keyword evidence="3" id="KW-1003">Cell membrane</keyword>
<dbReference type="GO" id="GO:0055085">
    <property type="term" value="P:transmembrane transport"/>
    <property type="evidence" value="ECO:0007669"/>
    <property type="project" value="InterPro"/>
</dbReference>
<organism evidence="9">
    <name type="scientific">Caldilineaceae bacterium SB0664_bin_27</name>
    <dbReference type="NCBI Taxonomy" id="2605260"/>
    <lineage>
        <taxon>Bacteria</taxon>
        <taxon>Bacillati</taxon>
        <taxon>Chloroflexota</taxon>
        <taxon>Caldilineae</taxon>
        <taxon>Caldilineales</taxon>
        <taxon>Caldilineaceae</taxon>
    </lineage>
</organism>
<dbReference type="InterPro" id="IPR050809">
    <property type="entry name" value="UgpAE/MalFG_permease"/>
</dbReference>
<gene>
    <name evidence="9" type="ORF">F4Y42_07625</name>
</gene>
<keyword evidence="5 7" id="KW-1133">Transmembrane helix</keyword>
<reference evidence="9" key="1">
    <citation type="submission" date="2019-09" db="EMBL/GenBank/DDBJ databases">
        <title>Characterisation of the sponge microbiome using genome-centric metagenomics.</title>
        <authorList>
            <person name="Engelberts J.P."/>
            <person name="Robbins S.J."/>
            <person name="De Goeij J.M."/>
            <person name="Aranda M."/>
            <person name="Bell S.C."/>
            <person name="Webster N.S."/>
        </authorList>
    </citation>
    <scope>NUCLEOTIDE SEQUENCE</scope>
    <source>
        <strain evidence="9">SB0664_bin_27</strain>
    </source>
</reference>
<evidence type="ECO:0000259" key="8">
    <source>
        <dbReference type="PROSITE" id="PS50928"/>
    </source>
</evidence>
<dbReference type="EMBL" id="VXRG01000066">
    <property type="protein sequence ID" value="MXY93301.1"/>
    <property type="molecule type" value="Genomic_DNA"/>
</dbReference>
<feature type="transmembrane region" description="Helical" evidence="7">
    <location>
        <begin position="190"/>
        <end position="212"/>
    </location>
</feature>
<evidence type="ECO:0000256" key="6">
    <source>
        <dbReference type="ARBA" id="ARBA00023136"/>
    </source>
</evidence>
<keyword evidence="6 7" id="KW-0472">Membrane</keyword>
<sequence length="329" mass="37199">MGKDVTTGAALVPEISDPRSRLHDWRGRLEREFRNNWQLYVMILPVLVGFFLFRFYPLYGLQIAFKDYNIVAGVRGSEWVGLENFLKFFEDPFFFRVVKNTVVLGFWTLVISYPLPIVFAVLLNEVKQQHGLFKRVTQSISYLPHFVAVVVIVGLMYDFFSSDGIVNQMAVALTGEKWRILGSPAWFRPLYVGSVVWQGVGWGSIIYLAALTGIPPELYEAAIVDGASRWQRILYVTLPGLLPVISVTLILSVSSIVSVGFERAFLLQQPATYSVSDVIATYVYRRGLIKFDFSYGAAIGFFDSIVAFALVVAANYIVKRTNEDREGLW</sequence>
<keyword evidence="2 7" id="KW-0813">Transport</keyword>
<comment type="caution">
    <text evidence="9">The sequence shown here is derived from an EMBL/GenBank/DDBJ whole genome shotgun (WGS) entry which is preliminary data.</text>
</comment>
<dbReference type="Gene3D" id="1.10.3720.10">
    <property type="entry name" value="MetI-like"/>
    <property type="match status" value="1"/>
</dbReference>
<keyword evidence="4 7" id="KW-0812">Transmembrane</keyword>
<protein>
    <submittedName>
        <fullName evidence="9">Sugar ABC transporter permease</fullName>
    </submittedName>
</protein>
<dbReference type="InterPro" id="IPR000515">
    <property type="entry name" value="MetI-like"/>
</dbReference>